<evidence type="ECO:0000256" key="2">
    <source>
        <dbReference type="SAM" id="SignalP"/>
    </source>
</evidence>
<feature type="region of interest" description="Disordered" evidence="1">
    <location>
        <begin position="58"/>
        <end position="87"/>
    </location>
</feature>
<dbReference type="PROSITE" id="PS51257">
    <property type="entry name" value="PROKAR_LIPOPROTEIN"/>
    <property type="match status" value="1"/>
</dbReference>
<feature type="signal peptide" evidence="2">
    <location>
        <begin position="1"/>
        <end position="21"/>
    </location>
</feature>
<organism evidence="3 4">
    <name type="scientific">Gimesia maris</name>
    <dbReference type="NCBI Taxonomy" id="122"/>
    <lineage>
        <taxon>Bacteria</taxon>
        <taxon>Pseudomonadati</taxon>
        <taxon>Planctomycetota</taxon>
        <taxon>Planctomycetia</taxon>
        <taxon>Planctomycetales</taxon>
        <taxon>Planctomycetaceae</taxon>
        <taxon>Gimesia</taxon>
    </lineage>
</organism>
<name>A0A3D3R3B5_9PLAN</name>
<dbReference type="RefSeq" id="WP_154929594.1">
    <property type="nucleotide sequence ID" value="NZ_CAXBMG010000078.1"/>
</dbReference>
<reference evidence="3 4" key="1">
    <citation type="journal article" date="2018" name="Nat. Biotechnol.">
        <title>A standardized bacterial taxonomy based on genome phylogeny substantially revises the tree of life.</title>
        <authorList>
            <person name="Parks D.H."/>
            <person name="Chuvochina M."/>
            <person name="Waite D.W."/>
            <person name="Rinke C."/>
            <person name="Skarshewski A."/>
            <person name="Chaumeil P.A."/>
            <person name="Hugenholtz P."/>
        </authorList>
    </citation>
    <scope>NUCLEOTIDE SEQUENCE [LARGE SCALE GENOMIC DNA]</scope>
    <source>
        <strain evidence="3">UBA9375</strain>
    </source>
</reference>
<feature type="chain" id="PRO_5017589992" description="Lipoprotein" evidence="2">
    <location>
        <begin position="22"/>
        <end position="138"/>
    </location>
</feature>
<gene>
    <name evidence="3" type="ORF">DIT97_10000</name>
</gene>
<sequence>MSVRSARVCFSVSFLLLCAIAAGCAGEEDPIEARLKEVGYTPEKIVAELELRIKNLDKMSAHQHSAGNDSKQGGTHASDPRGNPFSFDSIIKDIKHKIDQVQQRSGEDVNVLEQVTQKIENGKLDDTMRKRVLEALQK</sequence>
<dbReference type="Proteomes" id="UP000263642">
    <property type="component" value="Unassembled WGS sequence"/>
</dbReference>
<protein>
    <recommendedName>
        <fullName evidence="5">Lipoprotein</fullName>
    </recommendedName>
</protein>
<evidence type="ECO:0000313" key="3">
    <source>
        <dbReference type="EMBL" id="HCO23361.1"/>
    </source>
</evidence>
<keyword evidence="2" id="KW-0732">Signal</keyword>
<accession>A0A3D3R3B5</accession>
<dbReference type="AlphaFoldDB" id="A0A3D3R3B5"/>
<dbReference type="EMBL" id="DQAY01000056">
    <property type="protein sequence ID" value="HCO23361.1"/>
    <property type="molecule type" value="Genomic_DNA"/>
</dbReference>
<evidence type="ECO:0008006" key="5">
    <source>
        <dbReference type="Google" id="ProtNLM"/>
    </source>
</evidence>
<evidence type="ECO:0000256" key="1">
    <source>
        <dbReference type="SAM" id="MobiDB-lite"/>
    </source>
</evidence>
<feature type="compositionally biased region" description="Polar residues" evidence="1">
    <location>
        <begin position="62"/>
        <end position="75"/>
    </location>
</feature>
<evidence type="ECO:0000313" key="4">
    <source>
        <dbReference type="Proteomes" id="UP000263642"/>
    </source>
</evidence>
<proteinExistence type="predicted"/>
<comment type="caution">
    <text evidence="3">The sequence shown here is derived from an EMBL/GenBank/DDBJ whole genome shotgun (WGS) entry which is preliminary data.</text>
</comment>